<accession>Q02DC5</accession>
<dbReference type="KEGG" id="sus:Acid_1301"/>
<dbReference type="OrthoDB" id="220163at2"/>
<dbReference type="Gene3D" id="3.50.50.60">
    <property type="entry name" value="FAD/NAD(P)-binding domain"/>
    <property type="match status" value="1"/>
</dbReference>
<comment type="similarity">
    <text evidence="1">Belongs to the flavin monoamine oxidase family.</text>
</comment>
<dbReference type="EMBL" id="CP000473">
    <property type="protein sequence ID" value="ABJ82295.1"/>
    <property type="molecule type" value="Genomic_DNA"/>
</dbReference>
<proteinExistence type="inferred from homology"/>
<dbReference type="STRING" id="234267.Acid_1301"/>
<dbReference type="HOGENOM" id="CLU_010966_0_0_0"/>
<dbReference type="Pfam" id="PF13450">
    <property type="entry name" value="NAD_binding_8"/>
    <property type="match status" value="1"/>
</dbReference>
<dbReference type="SUPFAM" id="SSF51905">
    <property type="entry name" value="FAD/NAD(P)-binding domain"/>
    <property type="match status" value="1"/>
</dbReference>
<sequence>MAPSDGLRKIAILGGGVSGLAAAMRLTEDPEWKTKYEVTLYQMGWRLGGKCASGRSGPGNRIEEHGIHIWLGFYENAFRMIQQAYEQNYASTAPTCPIRTWDQAFKPHSFICLTENIADQWKVWPIEFPVNTGVPGSGGDVPTMLEFIEMVVQWLAELFGRSKMAGHALTPTEHQSHGAFLDTVSGFFRGIEHDVEEGALNIGAHVLVLLRATIEAAHKAVDLTPFGCVVRDLRQHFMNWLWSKAEPTLHVDDELRRLFLIMDTGLTTITGLFMEGVITDPADLDKLEEEYLLWLKKWGAFDICTNIKTSAIARGLYDLVFAYENGDTSKPSFAAGPAIRSIIKMVFCYKGAIFWKMQAGTADATVTPIYSVLKQRGVKFQFFHKVLNLGLSADKSAIETVLLEEQVELQNPAQEYYPMFDPQGNGLLCWPSQPLYDQIKDGESLKGYDLESFWTTWKGTQKTLTVGQEFDEVVLCISLGSMPYICPELVTAFPDSWGKMVTTMQTVRTQAYQAWMSAGLKDLGWQQASPVLDAFAEPMDTWADMSQVLPRETWPTMPASVQYFCSAMPGGIPPQSDAEFPAEAKAAVKENVSEFTKDSLPVLWPDYKQSQVTSEYFRANIDPSERYVLSVAGSTSARLRANESGVGNLFLAGDWIDNGFNAGCVEASVMSGFQAANAAMGRDMKENILEATIMNRPG</sequence>
<gene>
    <name evidence="3" type="ordered locus">Acid_1301</name>
</gene>
<dbReference type="InParanoid" id="Q02DC5"/>
<dbReference type="InterPro" id="IPR050703">
    <property type="entry name" value="Flavin_MAO"/>
</dbReference>
<dbReference type="eggNOG" id="COG0665">
    <property type="taxonomic scope" value="Bacteria"/>
</dbReference>
<dbReference type="PANTHER" id="PTHR43563:SF1">
    <property type="entry name" value="AMINE OXIDASE [FLAVIN-CONTAINING] B"/>
    <property type="match status" value="1"/>
</dbReference>
<dbReference type="eggNOG" id="COG3349">
    <property type="taxonomic scope" value="Bacteria"/>
</dbReference>
<name>Q02DC5_SOLUE</name>
<dbReference type="GO" id="GO:0016491">
    <property type="term" value="F:oxidoreductase activity"/>
    <property type="evidence" value="ECO:0007669"/>
    <property type="project" value="InterPro"/>
</dbReference>
<dbReference type="InterPro" id="IPR036188">
    <property type="entry name" value="FAD/NAD-bd_sf"/>
</dbReference>
<dbReference type="Pfam" id="PF01593">
    <property type="entry name" value="Amino_oxidase"/>
    <property type="match status" value="1"/>
</dbReference>
<dbReference type="InterPro" id="IPR002937">
    <property type="entry name" value="Amino_oxidase"/>
</dbReference>
<evidence type="ECO:0000313" key="3">
    <source>
        <dbReference type="EMBL" id="ABJ82295.1"/>
    </source>
</evidence>
<dbReference type="PANTHER" id="PTHR43563">
    <property type="entry name" value="AMINE OXIDASE"/>
    <property type="match status" value="1"/>
</dbReference>
<dbReference type="AlphaFoldDB" id="Q02DC5"/>
<reference evidence="3" key="1">
    <citation type="submission" date="2006-10" db="EMBL/GenBank/DDBJ databases">
        <title>Complete sequence of Solibacter usitatus Ellin6076.</title>
        <authorList>
            <consortium name="US DOE Joint Genome Institute"/>
            <person name="Copeland A."/>
            <person name="Lucas S."/>
            <person name="Lapidus A."/>
            <person name="Barry K."/>
            <person name="Detter J.C."/>
            <person name="Glavina del Rio T."/>
            <person name="Hammon N."/>
            <person name="Israni S."/>
            <person name="Dalin E."/>
            <person name="Tice H."/>
            <person name="Pitluck S."/>
            <person name="Thompson L.S."/>
            <person name="Brettin T."/>
            <person name="Bruce D."/>
            <person name="Han C."/>
            <person name="Tapia R."/>
            <person name="Gilna P."/>
            <person name="Schmutz J."/>
            <person name="Larimer F."/>
            <person name="Land M."/>
            <person name="Hauser L."/>
            <person name="Kyrpides N."/>
            <person name="Mikhailova N."/>
            <person name="Janssen P.H."/>
            <person name="Kuske C.R."/>
            <person name="Richardson P."/>
        </authorList>
    </citation>
    <scope>NUCLEOTIDE SEQUENCE</scope>
    <source>
        <strain evidence="3">Ellin6076</strain>
    </source>
</reference>
<evidence type="ECO:0000259" key="2">
    <source>
        <dbReference type="Pfam" id="PF01593"/>
    </source>
</evidence>
<protein>
    <recommendedName>
        <fullName evidence="2">Amine oxidase domain-containing protein</fullName>
    </recommendedName>
</protein>
<feature type="domain" description="Amine oxidase" evidence="2">
    <location>
        <begin position="634"/>
        <end position="679"/>
    </location>
</feature>
<organism evidence="3">
    <name type="scientific">Solibacter usitatus (strain Ellin6076)</name>
    <dbReference type="NCBI Taxonomy" id="234267"/>
    <lineage>
        <taxon>Bacteria</taxon>
        <taxon>Pseudomonadati</taxon>
        <taxon>Acidobacteriota</taxon>
        <taxon>Terriglobia</taxon>
        <taxon>Bryobacterales</taxon>
        <taxon>Solibacteraceae</taxon>
        <taxon>Candidatus Solibacter</taxon>
    </lineage>
</organism>
<evidence type="ECO:0000256" key="1">
    <source>
        <dbReference type="ARBA" id="ARBA00005995"/>
    </source>
</evidence>